<accession>A0A9N7N551</accession>
<dbReference type="SUPFAM" id="SSF50630">
    <property type="entry name" value="Acid proteases"/>
    <property type="match status" value="1"/>
</dbReference>
<proteinExistence type="predicted"/>
<evidence type="ECO:0000313" key="2">
    <source>
        <dbReference type="Proteomes" id="UP001153555"/>
    </source>
</evidence>
<feature type="non-terminal residue" evidence="1">
    <location>
        <position position="1"/>
    </location>
</feature>
<protein>
    <submittedName>
        <fullName evidence="1">Uncharacterized protein</fullName>
    </submittedName>
</protein>
<evidence type="ECO:0000313" key="1">
    <source>
        <dbReference type="EMBL" id="CAA0822816.1"/>
    </source>
</evidence>
<keyword evidence="2" id="KW-1185">Reference proteome</keyword>
<dbReference type="Proteomes" id="UP001153555">
    <property type="component" value="Unassembled WGS sequence"/>
</dbReference>
<dbReference type="Gene3D" id="2.40.70.10">
    <property type="entry name" value="Acid Proteases"/>
    <property type="match status" value="1"/>
</dbReference>
<feature type="non-terminal residue" evidence="1">
    <location>
        <position position="405"/>
    </location>
</feature>
<dbReference type="EMBL" id="CACSLK010024226">
    <property type="protein sequence ID" value="CAA0822816.1"/>
    <property type="molecule type" value="Genomic_DNA"/>
</dbReference>
<comment type="caution">
    <text evidence="1">The sequence shown here is derived from an EMBL/GenBank/DDBJ whole genome shotgun (WGS) entry which is preliminary data.</text>
</comment>
<organism evidence="1 2">
    <name type="scientific">Striga hermonthica</name>
    <name type="common">Purple witchweed</name>
    <name type="synonym">Buchnera hermonthica</name>
    <dbReference type="NCBI Taxonomy" id="68872"/>
    <lineage>
        <taxon>Eukaryota</taxon>
        <taxon>Viridiplantae</taxon>
        <taxon>Streptophyta</taxon>
        <taxon>Embryophyta</taxon>
        <taxon>Tracheophyta</taxon>
        <taxon>Spermatophyta</taxon>
        <taxon>Magnoliopsida</taxon>
        <taxon>eudicotyledons</taxon>
        <taxon>Gunneridae</taxon>
        <taxon>Pentapetalae</taxon>
        <taxon>asterids</taxon>
        <taxon>lamiids</taxon>
        <taxon>Lamiales</taxon>
        <taxon>Orobanchaceae</taxon>
        <taxon>Buchnereae</taxon>
        <taxon>Striga</taxon>
    </lineage>
</organism>
<gene>
    <name evidence="1" type="ORF">SHERM_20130</name>
</gene>
<reference evidence="1" key="1">
    <citation type="submission" date="2019-12" db="EMBL/GenBank/DDBJ databases">
        <authorList>
            <person name="Scholes J."/>
        </authorList>
    </citation>
    <scope>NUCLEOTIDE SEQUENCE</scope>
</reference>
<dbReference type="InterPro" id="IPR021109">
    <property type="entry name" value="Peptidase_aspartic_dom_sf"/>
</dbReference>
<dbReference type="Pfam" id="PF08284">
    <property type="entry name" value="RVP_2"/>
    <property type="match status" value="1"/>
</dbReference>
<dbReference type="AlphaFoldDB" id="A0A9N7N551"/>
<sequence>LFSNTTPLFDVDNIYISPHRVLKQNGTLLTKSRKIRVNRGKYEKCKQHLWKDLFSNTAPLFDVGNIYLSPHCVLNQNGTRLTKSRKIRVNMGKYEKCKQRLRKDLFSNTTTLYYVDNIYLSPHRVLNQNATHLRKSRKIRVNRGKYEKRKHRLQKDLFSNTTPLFDLDNIYLSPHRVLKQNGTHLRKSRKIRVNRAKYEKCKQRFRKDLFSNTPPLFDVGNIYLLPHRVLINGTCLRKSIKISVNRGKYKKCKQRLRKDLFTNTTPLFDVDNLYDWKKSCARSSSNTLGSTMSIHGVNNTDMPNKTSVRHHHAWVKDRRVTVLVDNGSSHNFINADLSQKLNLPTTKIEPFEVRVTNGERLQCTESFRKVPIKFQGVTVKVDLYALPLVGPGVVLGVQWLKGLGK</sequence>
<dbReference type="CDD" id="cd00303">
    <property type="entry name" value="retropepsin_like"/>
    <property type="match status" value="1"/>
</dbReference>
<dbReference type="OrthoDB" id="1934862at2759"/>
<name>A0A9N7N551_STRHE</name>